<dbReference type="AlphaFoldDB" id="A0AAP5MXB6"/>
<feature type="transmembrane region" description="Helical" evidence="1">
    <location>
        <begin position="98"/>
        <end position="118"/>
    </location>
</feature>
<reference evidence="3" key="2">
    <citation type="submission" date="2023-03" db="EMBL/GenBank/DDBJ databases">
        <authorList>
            <person name="Obshta O."/>
            <person name="Zabrodski M.W."/>
            <person name="Soomro T."/>
            <person name="Wilson G."/>
            <person name="Masood F."/>
            <person name="Thebeau J."/>
            <person name="Bezerra Da Silva M.C."/>
            <person name="Raza F."/>
            <person name="Biganski S."/>
            <person name="Jose M."/>
            <person name="Camilli M."/>
            <person name="Kozii I.V."/>
            <person name="Kozii R.V."/>
            <person name="Simko E."/>
            <person name="Wood S.C."/>
        </authorList>
    </citation>
    <scope>NUCLEOTIDE SEQUENCE</scope>
    <source>
        <strain evidence="3">PL001</strain>
    </source>
</reference>
<evidence type="ECO:0000256" key="1">
    <source>
        <dbReference type="SAM" id="Phobius"/>
    </source>
</evidence>
<name>A0AAP5MXB6_9BACL</name>
<accession>A0AAP5MXB6</accession>
<dbReference type="InterPro" id="IPR007349">
    <property type="entry name" value="DUF418"/>
</dbReference>
<comment type="caution">
    <text evidence="3">The sequence shown here is derived from an EMBL/GenBank/DDBJ whole genome shotgun (WGS) entry which is preliminary data.</text>
</comment>
<dbReference type="Pfam" id="PF04235">
    <property type="entry name" value="DUF418"/>
    <property type="match status" value="1"/>
</dbReference>
<evidence type="ECO:0000259" key="2">
    <source>
        <dbReference type="Pfam" id="PF04235"/>
    </source>
</evidence>
<feature type="transmembrane region" description="Helical" evidence="1">
    <location>
        <begin position="63"/>
        <end position="86"/>
    </location>
</feature>
<sequence>MWMAALSLPSLTAIILLYAAGEHAALYNQTFVTVSGFTLGIGYIVTLILLLQNSGVKRWLKPLSAYGQMALTNYLLHTVISVSLFVPGHLYRKIGLRQGVLISVFLTVIQITLSNWWLCHFRFGPAEWAWRCFTYGQLQPLKKSG</sequence>
<protein>
    <submittedName>
        <fullName evidence="3">DUF418 domain-containing protein</fullName>
    </submittedName>
</protein>
<keyword evidence="1" id="KW-1133">Transmembrane helix</keyword>
<dbReference type="EMBL" id="JARQGV010000004">
    <property type="protein sequence ID" value="MDT2250936.1"/>
    <property type="molecule type" value="Genomic_DNA"/>
</dbReference>
<keyword evidence="1" id="KW-0472">Membrane</keyword>
<organism evidence="3 4">
    <name type="scientific">Paenibacillus larvae</name>
    <dbReference type="NCBI Taxonomy" id="1464"/>
    <lineage>
        <taxon>Bacteria</taxon>
        <taxon>Bacillati</taxon>
        <taxon>Bacillota</taxon>
        <taxon>Bacilli</taxon>
        <taxon>Bacillales</taxon>
        <taxon>Paenibacillaceae</taxon>
        <taxon>Paenibacillus</taxon>
    </lineage>
</organism>
<dbReference type="InterPro" id="IPR052529">
    <property type="entry name" value="Bact_Transport_Assoc"/>
</dbReference>
<keyword evidence="1" id="KW-0812">Transmembrane</keyword>
<proteinExistence type="predicted"/>
<evidence type="ECO:0000313" key="4">
    <source>
        <dbReference type="Proteomes" id="UP001259239"/>
    </source>
</evidence>
<feature type="domain" description="DUF418" evidence="2">
    <location>
        <begin position="6"/>
        <end position="136"/>
    </location>
</feature>
<dbReference type="RefSeq" id="WP_311974426.1">
    <property type="nucleotide sequence ID" value="NZ_CP121102.1"/>
</dbReference>
<dbReference type="Proteomes" id="UP001259239">
    <property type="component" value="Unassembled WGS sequence"/>
</dbReference>
<gene>
    <name evidence="3" type="ORF">P7H09_06025</name>
</gene>
<dbReference type="PANTHER" id="PTHR30590:SF3">
    <property type="entry name" value="HYPOTHETICAL MEMBRANE SPANNING PROTEIN"/>
    <property type="match status" value="1"/>
</dbReference>
<reference evidence="3" key="1">
    <citation type="journal article" date="2023" name="J. Vet. Diagn. Invest.">
        <title>Oxytetracycline-resistant Paenibacillus larvae identified in commercial beekeeping operations in Saskatchewan using pooled honey sampling.</title>
        <authorList>
            <person name="Obshta O."/>
            <person name="Zabrodski M.W."/>
            <person name="Soomro T."/>
            <person name="Wilson G."/>
            <person name="Masood F."/>
            <person name="Thebeau J."/>
            <person name="Silva M.C.B."/>
            <person name="Biganski S."/>
            <person name="Kozii I.V."/>
            <person name="Koziy R.V."/>
            <person name="Raza M.F."/>
            <person name="Jose M.S."/>
            <person name="Simko E."/>
            <person name="Wood S.C."/>
        </authorList>
    </citation>
    <scope>NUCLEOTIDE SEQUENCE</scope>
    <source>
        <strain evidence="3">PL001</strain>
    </source>
</reference>
<feature type="transmembrane region" description="Helical" evidence="1">
    <location>
        <begin position="31"/>
        <end position="51"/>
    </location>
</feature>
<dbReference type="PANTHER" id="PTHR30590">
    <property type="entry name" value="INNER MEMBRANE PROTEIN"/>
    <property type="match status" value="1"/>
</dbReference>
<evidence type="ECO:0000313" key="3">
    <source>
        <dbReference type="EMBL" id="MDT2250936.1"/>
    </source>
</evidence>